<sequence length="137" mass="15861">MAAMGYARHDVQEYVPTCFSRHAYLSTYSVMFSPLPDQYTWEPIRRPLIDPPIVEKNIRMPKKSRKRAANEPQKEKRKFFVICSFCGGSNHNVRSCPLRSSVSRANRARSNYIQQSQLVQANQQLLHPKQQEGCYLG</sequence>
<evidence type="ECO:0000313" key="2">
    <source>
        <dbReference type="Proteomes" id="UP001428341"/>
    </source>
</evidence>
<reference evidence="1 2" key="1">
    <citation type="submission" date="2024-05" db="EMBL/GenBank/DDBJ databases">
        <title>Haplotype-resolved chromosome-level genome assembly of Huyou (Citrus changshanensis).</title>
        <authorList>
            <person name="Miao C."/>
            <person name="Chen W."/>
            <person name="Wu Y."/>
            <person name="Wang L."/>
            <person name="Zhao S."/>
            <person name="Grierson D."/>
            <person name="Xu C."/>
            <person name="Chen K."/>
        </authorList>
    </citation>
    <scope>NUCLEOTIDE SEQUENCE [LARGE SCALE GENOMIC DNA]</scope>
    <source>
        <strain evidence="1">01-14</strain>
        <tissue evidence="1">Leaf</tissue>
    </source>
</reference>
<dbReference type="EMBL" id="JBCGBO010000007">
    <property type="protein sequence ID" value="KAK9187487.1"/>
    <property type="molecule type" value="Genomic_DNA"/>
</dbReference>
<gene>
    <name evidence="1" type="ORF">WN944_018883</name>
</gene>
<proteinExistence type="predicted"/>
<protein>
    <submittedName>
        <fullName evidence="1">Uncharacterized protein</fullName>
    </submittedName>
</protein>
<dbReference type="AlphaFoldDB" id="A0AAP0QDJ4"/>
<name>A0AAP0QDJ4_9ROSI</name>
<evidence type="ECO:0000313" key="1">
    <source>
        <dbReference type="EMBL" id="KAK9187487.1"/>
    </source>
</evidence>
<dbReference type="Proteomes" id="UP001428341">
    <property type="component" value="Unassembled WGS sequence"/>
</dbReference>
<organism evidence="1 2">
    <name type="scientific">Citrus x changshan-huyou</name>
    <dbReference type="NCBI Taxonomy" id="2935761"/>
    <lineage>
        <taxon>Eukaryota</taxon>
        <taxon>Viridiplantae</taxon>
        <taxon>Streptophyta</taxon>
        <taxon>Embryophyta</taxon>
        <taxon>Tracheophyta</taxon>
        <taxon>Spermatophyta</taxon>
        <taxon>Magnoliopsida</taxon>
        <taxon>eudicotyledons</taxon>
        <taxon>Gunneridae</taxon>
        <taxon>Pentapetalae</taxon>
        <taxon>rosids</taxon>
        <taxon>malvids</taxon>
        <taxon>Sapindales</taxon>
        <taxon>Rutaceae</taxon>
        <taxon>Aurantioideae</taxon>
        <taxon>Citrus</taxon>
    </lineage>
</organism>
<comment type="caution">
    <text evidence="1">The sequence shown here is derived from an EMBL/GenBank/DDBJ whole genome shotgun (WGS) entry which is preliminary data.</text>
</comment>
<keyword evidence="2" id="KW-1185">Reference proteome</keyword>
<accession>A0AAP0QDJ4</accession>